<organism evidence="1 2">
    <name type="scientific">Vibrio ichthyoenteri ATCC 700023</name>
    <dbReference type="NCBI Taxonomy" id="870968"/>
    <lineage>
        <taxon>Bacteria</taxon>
        <taxon>Pseudomonadati</taxon>
        <taxon>Pseudomonadota</taxon>
        <taxon>Gammaproteobacteria</taxon>
        <taxon>Vibrionales</taxon>
        <taxon>Vibrionaceae</taxon>
        <taxon>Vibrio</taxon>
    </lineage>
</organism>
<gene>
    <name evidence="1" type="ORF">VII00023_16025</name>
</gene>
<evidence type="ECO:0000313" key="2">
    <source>
        <dbReference type="Proteomes" id="UP000004605"/>
    </source>
</evidence>
<keyword evidence="2" id="KW-1185">Reference proteome</keyword>
<evidence type="ECO:0000313" key="1">
    <source>
        <dbReference type="EMBL" id="EGU38247.1"/>
    </source>
</evidence>
<protein>
    <submittedName>
        <fullName evidence="1">Uncharacterized protein</fullName>
    </submittedName>
</protein>
<accession>F9S350</accession>
<comment type="caution">
    <text evidence="1">The sequence shown here is derived from an EMBL/GenBank/DDBJ whole genome shotgun (WGS) entry which is preliminary data.</text>
</comment>
<proteinExistence type="predicted"/>
<dbReference type="EMBL" id="AFWF01000170">
    <property type="protein sequence ID" value="EGU38247.1"/>
    <property type="molecule type" value="Genomic_DNA"/>
</dbReference>
<name>F9S350_9VIBR</name>
<dbReference type="AlphaFoldDB" id="F9S350"/>
<dbReference type="Proteomes" id="UP000004605">
    <property type="component" value="Unassembled WGS sequence"/>
</dbReference>
<dbReference type="RefSeq" id="WP_006712499.1">
    <property type="nucleotide sequence ID" value="NZ_AFWF01000170.1"/>
</dbReference>
<reference evidence="1 2" key="1">
    <citation type="journal article" date="2012" name="Int. J. Syst. Evol. Microbiol.">
        <title>Vibrio caribbeanicus sp. nov., isolated from the marine sponge Scleritoderma cyanea.</title>
        <authorList>
            <person name="Hoffmann M."/>
            <person name="Monday S.R."/>
            <person name="Allard M.W."/>
            <person name="Strain E.A."/>
            <person name="Whittaker P."/>
            <person name="Naum M."/>
            <person name="McCarthy P.J."/>
            <person name="Lopez J.V."/>
            <person name="Fischer M."/>
            <person name="Brown E.W."/>
        </authorList>
    </citation>
    <scope>NUCLEOTIDE SEQUENCE [LARGE SCALE GENOMIC DNA]</scope>
    <source>
        <strain evidence="1 2">ATCC 700023</strain>
    </source>
</reference>
<sequence>MLGESHSLLADFPEMEDAITTLMKNDESFAQAMKDYNALVKKFGC</sequence>